<dbReference type="PANTHER" id="PTHR41368">
    <property type="entry name" value="PROTEIN YGHO"/>
    <property type="match status" value="1"/>
</dbReference>
<dbReference type="Proteomes" id="UP001176471">
    <property type="component" value="Unassembled WGS sequence"/>
</dbReference>
<dbReference type="PANTHER" id="PTHR41368:SF1">
    <property type="entry name" value="PROTEIN YGHO"/>
    <property type="match status" value="1"/>
</dbReference>
<dbReference type="RefSeq" id="WP_304535101.1">
    <property type="nucleotide sequence ID" value="NZ_JAUQOM010000002.1"/>
</dbReference>
<comment type="caution">
    <text evidence="1">The sequence shown here is derived from an EMBL/GenBank/DDBJ whole genome shotgun (WGS) entry which is preliminary data.</text>
</comment>
<dbReference type="EMBL" id="JAUQOM010000002">
    <property type="protein sequence ID" value="MDO7834607.1"/>
    <property type="molecule type" value="Genomic_DNA"/>
</dbReference>
<accession>A0ABT8ZK84</accession>
<evidence type="ECO:0000313" key="2">
    <source>
        <dbReference type="Proteomes" id="UP001176471"/>
    </source>
</evidence>
<reference evidence="1" key="1">
    <citation type="submission" date="2023-07" db="EMBL/GenBank/DDBJ databases">
        <title>Bacterial whole genome sequence for Sphingobium sp. HBC34.</title>
        <authorList>
            <person name="Le V."/>
            <person name="Ko S.-R."/>
            <person name="Ahn C.-Y."/>
            <person name="Oh H.-M."/>
        </authorList>
    </citation>
    <scope>NUCLEOTIDE SEQUENCE</scope>
    <source>
        <strain evidence="1">HBC34</strain>
    </source>
</reference>
<sequence>MAQSDLVITPVSGKADLKAFIDLPWRIYANDPNWVPPLKAEVKELLTPGKNPFFGHAEAQYFLARRGGRVVGRISAHIDHLALEQPVEQGMGPGTGNFGLFEAEDAETGRALIATAEGWLRGRGMTRVLGPISLSIWEEPGLLIAGHDHPPTVMMGHNSPAYQAMIEGAGYAPAKQLKTYELDITNSFPPLIQRIIASGQKNDRIRIRRVDKRKFDQEAAIILSILNDAWGNNWGFVPITDAEIAHTGKKLKPIVFEDLIMIAELDGEPVAFMMTLPDLNEATKALNGSLLPFGFIKLLKWLRKPKARTMRVPLMGVVQRLQSSRMASQLAFMMIETIRLEAVAHYGSTRGEIGWVLDDNQGMNAIAEAINSSVNKIYQIYEKPL</sequence>
<dbReference type="InterPro" id="IPR039968">
    <property type="entry name" value="BcerS-like"/>
</dbReference>
<organism evidence="1 2">
    <name type="scientific">Sphingobium cyanobacteriorum</name>
    <dbReference type="NCBI Taxonomy" id="3063954"/>
    <lineage>
        <taxon>Bacteria</taxon>
        <taxon>Pseudomonadati</taxon>
        <taxon>Pseudomonadota</taxon>
        <taxon>Alphaproteobacteria</taxon>
        <taxon>Sphingomonadales</taxon>
        <taxon>Sphingomonadaceae</taxon>
        <taxon>Sphingobium</taxon>
    </lineage>
</organism>
<keyword evidence="2" id="KW-1185">Reference proteome</keyword>
<evidence type="ECO:0000313" key="1">
    <source>
        <dbReference type="EMBL" id="MDO7834607.1"/>
    </source>
</evidence>
<gene>
    <name evidence="1" type="ORF">Q4610_06070</name>
</gene>
<dbReference type="InterPro" id="IPR016181">
    <property type="entry name" value="Acyl_CoA_acyltransferase"/>
</dbReference>
<dbReference type="SUPFAM" id="SSF55729">
    <property type="entry name" value="Acyl-CoA N-acyltransferases (Nat)"/>
    <property type="match status" value="1"/>
</dbReference>
<dbReference type="Gene3D" id="3.40.630.30">
    <property type="match status" value="1"/>
</dbReference>
<name>A0ABT8ZK84_9SPHN</name>
<proteinExistence type="predicted"/>
<protein>
    <submittedName>
        <fullName evidence="1">N-acetyltransferase</fullName>
    </submittedName>
</protein>